<keyword evidence="3" id="KW-1185">Reference proteome</keyword>
<feature type="transmembrane region" description="Helical" evidence="1">
    <location>
        <begin position="42"/>
        <end position="63"/>
    </location>
</feature>
<organism evidence="2 3">
    <name type="scientific">Actinoallomurus liliacearum</name>
    <dbReference type="NCBI Taxonomy" id="1080073"/>
    <lineage>
        <taxon>Bacteria</taxon>
        <taxon>Bacillati</taxon>
        <taxon>Actinomycetota</taxon>
        <taxon>Actinomycetes</taxon>
        <taxon>Streptosporangiales</taxon>
        <taxon>Thermomonosporaceae</taxon>
        <taxon>Actinoallomurus</taxon>
    </lineage>
</organism>
<feature type="transmembrane region" description="Helical" evidence="1">
    <location>
        <begin position="16"/>
        <end position="36"/>
    </location>
</feature>
<dbReference type="PANTHER" id="PTHR36844">
    <property type="entry name" value="PROTEASE PRSW"/>
    <property type="match status" value="1"/>
</dbReference>
<dbReference type="Pfam" id="PF13367">
    <property type="entry name" value="PrsW-protease"/>
    <property type="match status" value="1"/>
</dbReference>
<evidence type="ECO:0000256" key="1">
    <source>
        <dbReference type="SAM" id="Phobius"/>
    </source>
</evidence>
<feature type="transmembrane region" description="Helical" evidence="1">
    <location>
        <begin position="207"/>
        <end position="226"/>
    </location>
</feature>
<dbReference type="Proteomes" id="UP001500212">
    <property type="component" value="Unassembled WGS sequence"/>
</dbReference>
<protein>
    <recommendedName>
        <fullName evidence="4">Protease PrsW</fullName>
    </recommendedName>
</protein>
<dbReference type="RefSeq" id="WP_345365923.1">
    <property type="nucleotide sequence ID" value="NZ_BAABHJ010000040.1"/>
</dbReference>
<evidence type="ECO:0000313" key="2">
    <source>
        <dbReference type="EMBL" id="GAA4617688.1"/>
    </source>
</evidence>
<feature type="transmembrane region" description="Helical" evidence="1">
    <location>
        <begin position="136"/>
        <end position="160"/>
    </location>
</feature>
<keyword evidence="1" id="KW-0812">Transmembrane</keyword>
<feature type="transmembrane region" description="Helical" evidence="1">
    <location>
        <begin position="180"/>
        <end position="200"/>
    </location>
</feature>
<name>A0ABP8TVQ0_9ACTN</name>
<evidence type="ECO:0008006" key="4">
    <source>
        <dbReference type="Google" id="ProtNLM"/>
    </source>
</evidence>
<dbReference type="PANTHER" id="PTHR36844:SF1">
    <property type="entry name" value="PROTEASE PRSW"/>
    <property type="match status" value="1"/>
</dbReference>
<evidence type="ECO:0000313" key="3">
    <source>
        <dbReference type="Proteomes" id="UP001500212"/>
    </source>
</evidence>
<dbReference type="InterPro" id="IPR026898">
    <property type="entry name" value="PrsW"/>
</dbReference>
<dbReference type="EMBL" id="BAABHJ010000040">
    <property type="protein sequence ID" value="GAA4617688.1"/>
    <property type="molecule type" value="Genomic_DNA"/>
</dbReference>
<keyword evidence="1" id="KW-1133">Transmembrane helix</keyword>
<feature type="transmembrane region" description="Helical" evidence="1">
    <location>
        <begin position="104"/>
        <end position="124"/>
    </location>
</feature>
<keyword evidence="1" id="KW-0472">Membrane</keyword>
<accession>A0ABP8TVQ0</accession>
<feature type="transmembrane region" description="Helical" evidence="1">
    <location>
        <begin position="75"/>
        <end position="98"/>
    </location>
</feature>
<feature type="transmembrane region" description="Helical" evidence="1">
    <location>
        <begin position="262"/>
        <end position="286"/>
    </location>
</feature>
<reference evidence="3" key="1">
    <citation type="journal article" date="2019" name="Int. J. Syst. Evol. Microbiol.">
        <title>The Global Catalogue of Microorganisms (GCM) 10K type strain sequencing project: providing services to taxonomists for standard genome sequencing and annotation.</title>
        <authorList>
            <consortium name="The Broad Institute Genomics Platform"/>
            <consortium name="The Broad Institute Genome Sequencing Center for Infectious Disease"/>
            <person name="Wu L."/>
            <person name="Ma J."/>
        </authorList>
    </citation>
    <scope>NUCLEOTIDE SEQUENCE [LARGE SCALE GENOMIC DNA]</scope>
    <source>
        <strain evidence="3">JCM 17938</strain>
    </source>
</reference>
<comment type="caution">
    <text evidence="2">The sequence shown here is derived from an EMBL/GenBank/DDBJ whole genome shotgun (WGS) entry which is preliminary data.</text>
</comment>
<sequence>MGTPTFQAPRRAARPWLRVFVTGLVLWVLTVLVILLTQNPNLIPTLVLLGSFLVPVTFVVWAFERRDTGELTPTLVFSTFLTGGVLGVLAASLLETYLLHPSPWLFVGVGLIEEAVKLCALAVLTRHLATKTMRDGMILGAAVGFGFAAFESAGYAFTALFTENGLSLMQVVQTELLRGLLAPVGHGLWTGILGGVLFRASTRHHFLITYRLIVAYVGVSLLHALWDSMHSIALVVTLLLTGSPAQYRLLETGWMPRPTDEQVRLFTFLSWAGLAVISVIGIAWLVGLWHSTRRPYNPPPGWRIPTATPPH</sequence>
<gene>
    <name evidence="2" type="ORF">GCM10023195_79090</name>
</gene>
<proteinExistence type="predicted"/>